<evidence type="ECO:0000313" key="1">
    <source>
        <dbReference type="EMBL" id="MPC31898.1"/>
    </source>
</evidence>
<evidence type="ECO:0000313" key="2">
    <source>
        <dbReference type="Proteomes" id="UP000324222"/>
    </source>
</evidence>
<accession>A0A5B7EEK8</accession>
<sequence>MAPVVVGLLPRSVATCVSAQRYARLCWGLSRRPAFAVSTRLKSTPAAALVEENTTVDASPHDNNKRDSLDLTFCDHEAAFKSKTTGEVLRALLVFKLCGVEYLVKNNEQVRGQPSQPL</sequence>
<dbReference type="OrthoDB" id="5464at2759"/>
<gene>
    <name evidence="1" type="primary">slgA_0</name>
    <name evidence="1" type="ORF">E2C01_025198</name>
</gene>
<dbReference type="AlphaFoldDB" id="A0A5B7EEK8"/>
<dbReference type="Proteomes" id="UP000324222">
    <property type="component" value="Unassembled WGS sequence"/>
</dbReference>
<dbReference type="EMBL" id="VSRR010002525">
    <property type="protein sequence ID" value="MPC31898.1"/>
    <property type="molecule type" value="Genomic_DNA"/>
</dbReference>
<name>A0A5B7EEK8_PORTR</name>
<reference evidence="1 2" key="1">
    <citation type="submission" date="2019-05" db="EMBL/GenBank/DDBJ databases">
        <title>Another draft genome of Portunus trituberculatus and its Hox gene families provides insights of decapod evolution.</title>
        <authorList>
            <person name="Jeong J.-H."/>
            <person name="Song I."/>
            <person name="Kim S."/>
            <person name="Choi T."/>
            <person name="Kim D."/>
            <person name="Ryu S."/>
            <person name="Kim W."/>
        </authorList>
    </citation>
    <scope>NUCLEOTIDE SEQUENCE [LARGE SCALE GENOMIC DNA]</scope>
    <source>
        <tissue evidence="1">Muscle</tissue>
    </source>
</reference>
<comment type="caution">
    <text evidence="1">The sequence shown here is derived from an EMBL/GenBank/DDBJ whole genome shotgun (WGS) entry which is preliminary data.</text>
</comment>
<keyword evidence="2" id="KW-1185">Reference proteome</keyword>
<organism evidence="1 2">
    <name type="scientific">Portunus trituberculatus</name>
    <name type="common">Swimming crab</name>
    <name type="synonym">Neptunus trituberculatus</name>
    <dbReference type="NCBI Taxonomy" id="210409"/>
    <lineage>
        <taxon>Eukaryota</taxon>
        <taxon>Metazoa</taxon>
        <taxon>Ecdysozoa</taxon>
        <taxon>Arthropoda</taxon>
        <taxon>Crustacea</taxon>
        <taxon>Multicrustacea</taxon>
        <taxon>Malacostraca</taxon>
        <taxon>Eumalacostraca</taxon>
        <taxon>Eucarida</taxon>
        <taxon>Decapoda</taxon>
        <taxon>Pleocyemata</taxon>
        <taxon>Brachyura</taxon>
        <taxon>Eubrachyura</taxon>
        <taxon>Portunoidea</taxon>
        <taxon>Portunidae</taxon>
        <taxon>Portuninae</taxon>
        <taxon>Portunus</taxon>
    </lineage>
</organism>
<proteinExistence type="predicted"/>
<protein>
    <submittedName>
        <fullName evidence="1">Proline dehydrogenase 1, mitochondrial</fullName>
    </submittedName>
</protein>